<proteinExistence type="predicted"/>
<protein>
    <recommendedName>
        <fullName evidence="4">Lymphocyte stimulatory factor 1</fullName>
    </recommendedName>
</protein>
<dbReference type="GO" id="GO:0005136">
    <property type="term" value="F:interleukin-4 receptor binding"/>
    <property type="evidence" value="ECO:0007669"/>
    <property type="project" value="InterPro"/>
</dbReference>
<dbReference type="GO" id="GO:0008083">
    <property type="term" value="F:growth factor activity"/>
    <property type="evidence" value="ECO:0007669"/>
    <property type="project" value="InterPro"/>
</dbReference>
<name>A0A099YVI1_TINGU</name>
<keyword evidence="3" id="KW-1185">Reference proteome</keyword>
<feature type="non-terminal residue" evidence="2">
    <location>
        <position position="101"/>
    </location>
</feature>
<dbReference type="GO" id="GO:0006955">
    <property type="term" value="P:immune response"/>
    <property type="evidence" value="ECO:0007669"/>
    <property type="project" value="InterPro"/>
</dbReference>
<evidence type="ECO:0000256" key="1">
    <source>
        <dbReference type="SAM" id="SignalP"/>
    </source>
</evidence>
<dbReference type="EMBL" id="KL885134">
    <property type="protein sequence ID" value="KGL72550.1"/>
    <property type="molecule type" value="Genomic_DNA"/>
</dbReference>
<feature type="chain" id="PRO_5001965357" description="Lymphocyte stimulatory factor 1" evidence="1">
    <location>
        <begin position="21"/>
        <end position="101"/>
    </location>
</feature>
<dbReference type="AlphaFoldDB" id="A0A099YVI1"/>
<dbReference type="InterPro" id="IPR009079">
    <property type="entry name" value="4_helix_cytokine-like_core"/>
</dbReference>
<dbReference type="PANTHER" id="PTHR47401:SF1">
    <property type="entry name" value="INTERLEUKIN-4"/>
    <property type="match status" value="1"/>
</dbReference>
<sequence length="101" mass="11350">MLALLKTLFALLYLIDAICSRPSAPTSPRQKLSEITHLIQQLNARPQIPCNDTRVAQVVFTDRKLSEQELLCQASTALSKVTKCKMDYKPLLVNLQSLHSK</sequence>
<dbReference type="GO" id="GO:0005576">
    <property type="term" value="C:extracellular region"/>
    <property type="evidence" value="ECO:0007669"/>
    <property type="project" value="InterPro"/>
</dbReference>
<dbReference type="InterPro" id="IPR002354">
    <property type="entry name" value="IL-4"/>
</dbReference>
<dbReference type="Gene3D" id="1.20.1250.10">
    <property type="match status" value="1"/>
</dbReference>
<gene>
    <name evidence="2" type="ORF">N309_08402</name>
</gene>
<dbReference type="SUPFAM" id="SSF47266">
    <property type="entry name" value="4-helical cytokines"/>
    <property type="match status" value="1"/>
</dbReference>
<keyword evidence="1" id="KW-0732">Signal</keyword>
<dbReference type="Proteomes" id="UP000053641">
    <property type="component" value="Unassembled WGS sequence"/>
</dbReference>
<reference evidence="2 3" key="1">
    <citation type="submission" date="2014-06" db="EMBL/GenBank/DDBJ databases">
        <title>Genome evolution of avian class.</title>
        <authorList>
            <person name="Zhang G."/>
            <person name="Li C."/>
        </authorList>
    </citation>
    <scope>NUCLEOTIDE SEQUENCE [LARGE SCALE GENOMIC DNA]</scope>
    <source>
        <strain evidence="2">BGI_N309</strain>
    </source>
</reference>
<evidence type="ECO:0000313" key="2">
    <source>
        <dbReference type="EMBL" id="KGL72550.1"/>
    </source>
</evidence>
<dbReference type="STRING" id="94827.A0A099YVI1"/>
<dbReference type="Pfam" id="PF00727">
    <property type="entry name" value="IL4"/>
    <property type="match status" value="1"/>
</dbReference>
<accession>A0A099YVI1</accession>
<feature type="signal peptide" evidence="1">
    <location>
        <begin position="1"/>
        <end position="20"/>
    </location>
</feature>
<organism evidence="2 3">
    <name type="scientific">Tinamus guttatus</name>
    <name type="common">White-throated tinamou</name>
    <dbReference type="NCBI Taxonomy" id="94827"/>
    <lineage>
        <taxon>Eukaryota</taxon>
        <taxon>Metazoa</taxon>
        <taxon>Chordata</taxon>
        <taxon>Craniata</taxon>
        <taxon>Vertebrata</taxon>
        <taxon>Euteleostomi</taxon>
        <taxon>Archelosauria</taxon>
        <taxon>Archosauria</taxon>
        <taxon>Dinosauria</taxon>
        <taxon>Saurischia</taxon>
        <taxon>Theropoda</taxon>
        <taxon>Coelurosauria</taxon>
        <taxon>Aves</taxon>
        <taxon>Palaeognathae</taxon>
        <taxon>Tinamiformes</taxon>
        <taxon>Tinamidae</taxon>
        <taxon>Tinamus</taxon>
    </lineage>
</organism>
<evidence type="ECO:0000313" key="3">
    <source>
        <dbReference type="Proteomes" id="UP000053641"/>
    </source>
</evidence>
<dbReference type="PANTHER" id="PTHR47401">
    <property type="entry name" value="INTERLEUKIN-4"/>
    <property type="match status" value="1"/>
</dbReference>
<evidence type="ECO:0008006" key="4">
    <source>
        <dbReference type="Google" id="ProtNLM"/>
    </source>
</evidence>